<reference evidence="2" key="1">
    <citation type="submission" date="2022-11" db="EMBL/GenBank/DDBJ databases">
        <authorList>
            <person name="Scott C."/>
            <person name="Bruce N."/>
        </authorList>
    </citation>
    <scope>NUCLEOTIDE SEQUENCE</scope>
</reference>
<dbReference type="AlphaFoldDB" id="A0A9P1M7U2"/>
<evidence type="ECO:0008006" key="4">
    <source>
        <dbReference type="Google" id="ProtNLM"/>
    </source>
</evidence>
<accession>A0A9P1M7U2</accession>
<evidence type="ECO:0000313" key="2">
    <source>
        <dbReference type="EMBL" id="CAI4213478.1"/>
    </source>
</evidence>
<proteinExistence type="predicted"/>
<feature type="compositionally biased region" description="Basic and acidic residues" evidence="1">
    <location>
        <begin position="430"/>
        <end position="443"/>
    </location>
</feature>
<feature type="region of interest" description="Disordered" evidence="1">
    <location>
        <begin position="412"/>
        <end position="443"/>
    </location>
</feature>
<protein>
    <recommendedName>
        <fullName evidence="4">Modin</fullName>
    </recommendedName>
</protein>
<feature type="compositionally biased region" description="Basic residues" evidence="1">
    <location>
        <begin position="412"/>
        <end position="421"/>
    </location>
</feature>
<dbReference type="EMBL" id="CALLCH030000008">
    <property type="protein sequence ID" value="CAI4213478.1"/>
    <property type="molecule type" value="Genomic_DNA"/>
</dbReference>
<keyword evidence="3" id="KW-1185">Reference proteome</keyword>
<dbReference type="Proteomes" id="UP000838763">
    <property type="component" value="Unassembled WGS sequence"/>
</dbReference>
<comment type="caution">
    <text evidence="2">The sequence shown here is derived from an EMBL/GenBank/DDBJ whole genome shotgun (WGS) entry which is preliminary data.</text>
</comment>
<dbReference type="OrthoDB" id="5227693at2759"/>
<evidence type="ECO:0000313" key="3">
    <source>
        <dbReference type="Proteomes" id="UP000838763"/>
    </source>
</evidence>
<sequence length="562" mass="63622">MGSSDSDKTELIVAAAALVVSFMALGTTTIQAIHQFYSAAASGIYSCSEPVIGKWAAFTKKSLTWPAFRVQVSFEVPVIFAARPSNDKGPLGKHPEKTIYQLDGSDKNLEFTSAPDTNAEAAAEQNCQLIHTADNEKVTWCALLMAVYRMEKESRDWQKAARLYTAYREAPPHELVVCFQRKKRTWDGIHRAMGKPYATTTISHLVEIVGMLGIHWKEFDLNNDKYRAQGNGFVIHGSNNSIKYFRNAHEGNRHSHLFPVAFELMGMVGTILHVKETVFRMLPNPTIFQWDTTAFSISTLVLDFTEILQRYKLDKTLPDSPQMKTILEAKPEPDNVGTLEGKDLMAALRSLHQKIEDCDKYLKENGGENLGFVKKVVCVHMQAVLGLLNPPQHFDMDDDEAIFGSLQVRHAAHHARQRSRSRQPGPDGDPGEHVRLSVPRDRRTTTTIEDIDSASFSERHRRLMEAYVTGIRETVVEVVFKELVPQENARRRRLSVGGRNTADSVPPSQEAETDLREGTVNEIWCTLMFRMLCWLQLHDFHRMDVQMSKSDVYESRMPVYVV</sequence>
<organism evidence="2 3">
    <name type="scientific">Parascedosporium putredinis</name>
    <dbReference type="NCBI Taxonomy" id="1442378"/>
    <lineage>
        <taxon>Eukaryota</taxon>
        <taxon>Fungi</taxon>
        <taxon>Dikarya</taxon>
        <taxon>Ascomycota</taxon>
        <taxon>Pezizomycotina</taxon>
        <taxon>Sordariomycetes</taxon>
        <taxon>Hypocreomycetidae</taxon>
        <taxon>Microascales</taxon>
        <taxon>Microascaceae</taxon>
        <taxon>Parascedosporium</taxon>
    </lineage>
</organism>
<gene>
    <name evidence="2" type="ORF">PPNO1_LOCUS3227</name>
</gene>
<name>A0A9P1M7U2_9PEZI</name>
<evidence type="ECO:0000256" key="1">
    <source>
        <dbReference type="SAM" id="MobiDB-lite"/>
    </source>
</evidence>